<evidence type="ECO:0000313" key="3">
    <source>
        <dbReference type="Proteomes" id="UP001199106"/>
    </source>
</evidence>
<name>A0AAD4FCV8_9PLEO</name>
<feature type="region of interest" description="Disordered" evidence="1">
    <location>
        <begin position="37"/>
        <end position="62"/>
    </location>
</feature>
<keyword evidence="3" id="KW-1185">Reference proteome</keyword>
<organism evidence="2 3">
    <name type="scientific">Alternaria panax</name>
    <dbReference type="NCBI Taxonomy" id="48097"/>
    <lineage>
        <taxon>Eukaryota</taxon>
        <taxon>Fungi</taxon>
        <taxon>Dikarya</taxon>
        <taxon>Ascomycota</taxon>
        <taxon>Pezizomycotina</taxon>
        <taxon>Dothideomycetes</taxon>
        <taxon>Pleosporomycetidae</taxon>
        <taxon>Pleosporales</taxon>
        <taxon>Pleosporineae</taxon>
        <taxon>Pleosporaceae</taxon>
        <taxon>Alternaria</taxon>
        <taxon>Alternaria sect. Panax</taxon>
    </lineage>
</organism>
<dbReference type="AlphaFoldDB" id="A0AAD4FCV8"/>
<evidence type="ECO:0000256" key="1">
    <source>
        <dbReference type="SAM" id="MobiDB-lite"/>
    </source>
</evidence>
<feature type="compositionally biased region" description="Low complexity" evidence="1">
    <location>
        <begin position="43"/>
        <end position="62"/>
    </location>
</feature>
<evidence type="ECO:0000313" key="2">
    <source>
        <dbReference type="EMBL" id="KAG9187266.1"/>
    </source>
</evidence>
<reference evidence="2" key="1">
    <citation type="submission" date="2021-07" db="EMBL/GenBank/DDBJ databases">
        <title>Genome Resource of American Ginseng Black Spot Pathogen Alternaria panax.</title>
        <authorList>
            <person name="Qiu C."/>
            <person name="Wang W."/>
            <person name="Liu Z."/>
        </authorList>
    </citation>
    <scope>NUCLEOTIDE SEQUENCE</scope>
    <source>
        <strain evidence="2">BNCC115425</strain>
    </source>
</reference>
<gene>
    <name evidence="2" type="ORF">G6011_05137</name>
</gene>
<protein>
    <submittedName>
        <fullName evidence="2">Uncharacterized protein</fullName>
    </submittedName>
</protein>
<dbReference type="EMBL" id="JAANER010000007">
    <property type="protein sequence ID" value="KAG9187266.1"/>
    <property type="molecule type" value="Genomic_DNA"/>
</dbReference>
<accession>A0AAD4FCV8</accession>
<proteinExistence type="predicted"/>
<comment type="caution">
    <text evidence="2">The sequence shown here is derived from an EMBL/GenBank/DDBJ whole genome shotgun (WGS) entry which is preliminary data.</text>
</comment>
<dbReference type="Proteomes" id="UP001199106">
    <property type="component" value="Unassembled WGS sequence"/>
</dbReference>
<sequence>MALTPLVRAHFNVTASRRPRQLPDEFELSILPSEPHVTPMSFPAAHPSRATPSTSSSATSIASTNTTLADSVVSYPTSNSYTSAISTPSVVAKPISKVRSMDMDWETIDLQVRNVALPRTPVLRPMVLPMLGLTTTIPELSLDRMASTTMSLPKRPVLRPSSDEDALNEIPYLDLNV</sequence>